<feature type="compositionally biased region" description="Low complexity" evidence="6">
    <location>
        <begin position="567"/>
        <end position="580"/>
    </location>
</feature>
<sequence>MGTILDDKGRKLLNALSKQTYTLSVKQQPERARLCSYKEENETIDRRPVDPPPVVELSSSELSIEQLFERTSFFIRATIVSASPIQRPFPDHGLPSVLEPYYQAVKTPTGADATTGEAVQTPEKLRLLDGKPGALCIFAKLSVRVPGVFRLMFTLYDTTESGIVELAKTVSEPFEVFSPKLFKGMHESTPLTRHLAAQGVKVKLRTDTSVGRQSTSRRRTPASNNKSTSSGNKITSVEQKPSASPSGSTMPYPSPSSSTQHSPLDRPRNTTHQASSSSRQAHPPSALTSNRALVWRQPMEFYGYSNTNEQTHHSHSQSAIPGPGPSTVRKRRFVDDGLIPSLKEITARYDFTPTPPATDLAAFSLSRSSPHPHDSNYRSHSRQTSPSATAVYRASPSSPFANQRQIRPSTNPSQSSTHRSSDGSSQPRLNHNSSESSFTSTNNSAFSSLSSRSTASSSTSSTVPSPLPRLNLGPGDDGIPRLPLPTLSSSSNRGVQLPATFVPPSVNQILDRFPSSGSSNPTTSYDRSNISPRLPANSNISPFGVSSDSEYGSSSPREGVGYFNLHANGGNRNAGSAGRNLPPPMTLPPIRPLGGDERSGDIGRS</sequence>
<comment type="subcellular location">
    <subcellularLocation>
        <location evidence="1">Nucleus</location>
    </subcellularLocation>
</comment>
<accession>A0ABZ1D6H3</accession>
<feature type="region of interest" description="Disordered" evidence="6">
    <location>
        <begin position="305"/>
        <end position="329"/>
    </location>
</feature>
<feature type="compositionally biased region" description="Low complexity" evidence="6">
    <location>
        <begin position="480"/>
        <end position="491"/>
    </location>
</feature>
<evidence type="ECO:0000313" key="9">
    <source>
        <dbReference type="Proteomes" id="UP001329825"/>
    </source>
</evidence>
<gene>
    <name evidence="8" type="ORF">IL334_006626</name>
</gene>
<dbReference type="Proteomes" id="UP001329825">
    <property type="component" value="Chromosome 9"/>
</dbReference>
<protein>
    <recommendedName>
        <fullName evidence="7">Velvet domain-containing protein</fullName>
    </recommendedName>
</protein>
<dbReference type="GeneID" id="87958756"/>
<evidence type="ECO:0000259" key="7">
    <source>
        <dbReference type="PROSITE" id="PS51821"/>
    </source>
</evidence>
<evidence type="ECO:0000256" key="5">
    <source>
        <dbReference type="ARBA" id="ARBA00023242"/>
    </source>
</evidence>
<organism evidence="8 9">
    <name type="scientific">Kwoniella shivajii</name>
    <dbReference type="NCBI Taxonomy" id="564305"/>
    <lineage>
        <taxon>Eukaryota</taxon>
        <taxon>Fungi</taxon>
        <taxon>Dikarya</taxon>
        <taxon>Basidiomycota</taxon>
        <taxon>Agaricomycotina</taxon>
        <taxon>Tremellomycetes</taxon>
        <taxon>Tremellales</taxon>
        <taxon>Cryptococcaceae</taxon>
        <taxon>Kwoniella</taxon>
    </lineage>
</organism>
<feature type="region of interest" description="Disordered" evidence="6">
    <location>
        <begin position="360"/>
        <end position="605"/>
    </location>
</feature>
<dbReference type="Pfam" id="PF11754">
    <property type="entry name" value="Velvet"/>
    <property type="match status" value="2"/>
</dbReference>
<feature type="domain" description="Velvet" evidence="7">
    <location>
        <begin position="16"/>
        <end position="205"/>
    </location>
</feature>
<dbReference type="PANTHER" id="PTHR33572">
    <property type="entry name" value="SPORE DEVELOPMENT REGULATOR VOSA"/>
    <property type="match status" value="1"/>
</dbReference>
<reference evidence="8 9" key="1">
    <citation type="submission" date="2024-01" db="EMBL/GenBank/DDBJ databases">
        <title>Comparative genomics of Cryptococcus and Kwoniella reveals pathogenesis evolution and contrasting modes of karyotype evolution via chromosome fusion or intercentromeric recombination.</title>
        <authorList>
            <person name="Coelho M.A."/>
            <person name="David-Palma M."/>
            <person name="Shea T."/>
            <person name="Bowers K."/>
            <person name="McGinley-Smith S."/>
            <person name="Mohammad A.W."/>
            <person name="Gnirke A."/>
            <person name="Yurkov A.M."/>
            <person name="Nowrousian M."/>
            <person name="Sun S."/>
            <person name="Cuomo C.A."/>
            <person name="Heitman J."/>
        </authorList>
    </citation>
    <scope>NUCLEOTIDE SEQUENCE [LARGE SCALE GENOMIC DNA]</scope>
    <source>
        <strain evidence="8">CBS 11374</strain>
    </source>
</reference>
<dbReference type="Gene3D" id="2.60.40.3960">
    <property type="entry name" value="Velvet domain"/>
    <property type="match status" value="1"/>
</dbReference>
<proteinExistence type="predicted"/>
<evidence type="ECO:0000256" key="4">
    <source>
        <dbReference type="ARBA" id="ARBA00023163"/>
    </source>
</evidence>
<dbReference type="RefSeq" id="XP_062794376.1">
    <property type="nucleotide sequence ID" value="XM_062938325.1"/>
</dbReference>
<feature type="compositionally biased region" description="Polar residues" evidence="6">
    <location>
        <begin position="515"/>
        <end position="541"/>
    </location>
</feature>
<dbReference type="PANTHER" id="PTHR33572:SF18">
    <property type="entry name" value="SPORE DEVELOPMENT REGULATOR VOSA"/>
    <property type="match status" value="1"/>
</dbReference>
<dbReference type="InterPro" id="IPR037525">
    <property type="entry name" value="Velvet_dom"/>
</dbReference>
<keyword evidence="3" id="KW-0805">Transcription regulation</keyword>
<keyword evidence="4" id="KW-0804">Transcription</keyword>
<feature type="compositionally biased region" description="Pro residues" evidence="6">
    <location>
        <begin position="581"/>
        <end position="591"/>
    </location>
</feature>
<feature type="compositionally biased region" description="Low complexity" evidence="6">
    <location>
        <begin position="433"/>
        <end position="462"/>
    </location>
</feature>
<dbReference type="InterPro" id="IPR021740">
    <property type="entry name" value="Velvet"/>
</dbReference>
<feature type="compositionally biased region" description="Polar residues" evidence="6">
    <location>
        <begin position="221"/>
        <end position="243"/>
    </location>
</feature>
<feature type="compositionally biased region" description="Low complexity" evidence="6">
    <location>
        <begin position="546"/>
        <end position="555"/>
    </location>
</feature>
<evidence type="ECO:0000256" key="2">
    <source>
        <dbReference type="ARBA" id="ARBA00022969"/>
    </source>
</evidence>
<evidence type="ECO:0000256" key="6">
    <source>
        <dbReference type="SAM" id="MobiDB-lite"/>
    </source>
</evidence>
<feature type="compositionally biased region" description="Polar residues" evidence="6">
    <location>
        <begin position="270"/>
        <end position="291"/>
    </location>
</feature>
<name>A0ABZ1D6H3_9TREE</name>
<feature type="compositionally biased region" description="Basic and acidic residues" evidence="6">
    <location>
        <begin position="594"/>
        <end position="605"/>
    </location>
</feature>
<evidence type="ECO:0000256" key="3">
    <source>
        <dbReference type="ARBA" id="ARBA00023015"/>
    </source>
</evidence>
<keyword evidence="5" id="KW-0539">Nucleus</keyword>
<keyword evidence="9" id="KW-1185">Reference proteome</keyword>
<keyword evidence="2" id="KW-0749">Sporulation</keyword>
<evidence type="ECO:0000256" key="1">
    <source>
        <dbReference type="ARBA" id="ARBA00004123"/>
    </source>
</evidence>
<dbReference type="EMBL" id="CP141889">
    <property type="protein sequence ID" value="WRT69637.1"/>
    <property type="molecule type" value="Genomic_DNA"/>
</dbReference>
<dbReference type="InterPro" id="IPR038491">
    <property type="entry name" value="Velvet_dom_sf"/>
</dbReference>
<dbReference type="PROSITE" id="PS51821">
    <property type="entry name" value="VELVET"/>
    <property type="match status" value="1"/>
</dbReference>
<feature type="compositionally biased region" description="Polar residues" evidence="6">
    <location>
        <begin position="395"/>
        <end position="432"/>
    </location>
</feature>
<evidence type="ECO:0000313" key="8">
    <source>
        <dbReference type="EMBL" id="WRT69637.1"/>
    </source>
</evidence>
<feature type="region of interest" description="Disordered" evidence="6">
    <location>
        <begin position="196"/>
        <end position="292"/>
    </location>
</feature>
<feature type="compositionally biased region" description="Low complexity" evidence="6">
    <location>
        <begin position="244"/>
        <end position="258"/>
    </location>
</feature>